<evidence type="ECO:0000313" key="8">
    <source>
        <dbReference type="Proteomes" id="UP001526143"/>
    </source>
</evidence>
<proteinExistence type="predicted"/>
<evidence type="ECO:0000256" key="4">
    <source>
        <dbReference type="ARBA" id="ARBA00023136"/>
    </source>
</evidence>
<evidence type="ECO:0000259" key="6">
    <source>
        <dbReference type="Pfam" id="PF04932"/>
    </source>
</evidence>
<evidence type="ECO:0000256" key="5">
    <source>
        <dbReference type="SAM" id="Phobius"/>
    </source>
</evidence>
<feature type="transmembrane region" description="Helical" evidence="5">
    <location>
        <begin position="40"/>
        <end position="56"/>
    </location>
</feature>
<protein>
    <submittedName>
        <fullName evidence="7">O-antigen ligase family protein</fullName>
    </submittedName>
</protein>
<feature type="domain" description="O-antigen ligase-related" evidence="6">
    <location>
        <begin position="189"/>
        <end position="334"/>
    </location>
</feature>
<evidence type="ECO:0000256" key="3">
    <source>
        <dbReference type="ARBA" id="ARBA00022989"/>
    </source>
</evidence>
<dbReference type="EMBL" id="JAOWRF010000337">
    <property type="protein sequence ID" value="MCV3216499.1"/>
    <property type="molecule type" value="Genomic_DNA"/>
</dbReference>
<keyword evidence="4 5" id="KW-0472">Membrane</keyword>
<feature type="transmembrane region" description="Helical" evidence="5">
    <location>
        <begin position="90"/>
        <end position="107"/>
    </location>
</feature>
<accession>A0ABT3B582</accession>
<keyword evidence="7" id="KW-0436">Ligase</keyword>
<dbReference type="Proteomes" id="UP001526143">
    <property type="component" value="Unassembled WGS sequence"/>
</dbReference>
<name>A0ABT3B582_9CYAN</name>
<feature type="transmembrane region" description="Helical" evidence="5">
    <location>
        <begin position="321"/>
        <end position="342"/>
    </location>
</feature>
<feature type="transmembrane region" description="Helical" evidence="5">
    <location>
        <begin position="7"/>
        <end position="28"/>
    </location>
</feature>
<dbReference type="RefSeq" id="WP_263748153.1">
    <property type="nucleotide sequence ID" value="NZ_JAOWRF010000337.1"/>
</dbReference>
<keyword evidence="3 5" id="KW-1133">Transmembrane helix</keyword>
<dbReference type="InterPro" id="IPR051533">
    <property type="entry name" value="WaaL-like"/>
</dbReference>
<feature type="transmembrane region" description="Helical" evidence="5">
    <location>
        <begin position="205"/>
        <end position="221"/>
    </location>
</feature>
<reference evidence="7 8" key="1">
    <citation type="submission" date="2022-10" db="EMBL/GenBank/DDBJ databases">
        <title>Identification of biosynthetic pathway for the production of the potent trypsin inhibitor radiosumin.</title>
        <authorList>
            <person name="Fewer D.P."/>
            <person name="Delbaje E."/>
            <person name="Ouyang X."/>
            <person name="Agostino P.D."/>
            <person name="Wahlsten M."/>
            <person name="Jokela J."/>
            <person name="Permi P."/>
            <person name="Haapaniemi E."/>
            <person name="Koistinen H."/>
        </authorList>
    </citation>
    <scope>NUCLEOTIDE SEQUENCE [LARGE SCALE GENOMIC DNA]</scope>
    <source>
        <strain evidence="7 8">NIES-515</strain>
    </source>
</reference>
<comment type="caution">
    <text evidence="7">The sequence shown here is derived from an EMBL/GenBank/DDBJ whole genome shotgun (WGS) entry which is preliminary data.</text>
</comment>
<gene>
    <name evidence="7" type="ORF">OGM63_23795</name>
</gene>
<dbReference type="PANTHER" id="PTHR37422">
    <property type="entry name" value="TEICHURONIC ACID BIOSYNTHESIS PROTEIN TUAE"/>
    <property type="match status" value="1"/>
</dbReference>
<dbReference type="PANTHER" id="PTHR37422:SF21">
    <property type="entry name" value="EXOQ-LIKE PROTEIN"/>
    <property type="match status" value="1"/>
</dbReference>
<feature type="transmembrane region" description="Helical" evidence="5">
    <location>
        <begin position="119"/>
        <end position="140"/>
    </location>
</feature>
<sequence length="413" mass="46540">MNKIYRLIESFFIILGLMSFFGTLYVLSEIGVAPKGVITLIKYSIWLILISLNCIFGKSIMSTVSRNISLYLLTALTFLSFLWSKFPDFTLSNATEVIMMTLFGLYFATRFSLKEQVKLVACTLLIAGVLSTIVALGFPLVGIDQEAHAGAWKGVYGQKNVLGSMMVLSSLTFFALPKENSALYRWFGFTFSLVLMLLSTSKTSLVVSFLLMLIIMFYKNFKWQGKISVILGNIFILILACVAVVVLTYWIELITGLGRDPSLTGRTFIWDVMIAKLMEQPLFGYGLNAFWAPNSPYAIEVGQAFRSTWIPPNGHNGLLDLSVDVGLVGLALFLISYFTTFVRSLKRAYASKNSEDIWPLGYLSFLAMNNLTESYLMHQHNPYWIFYTTVVITMSQTNQRNIKFPKRTSSHVI</sequence>
<keyword evidence="2 5" id="KW-0812">Transmembrane</keyword>
<evidence type="ECO:0000256" key="1">
    <source>
        <dbReference type="ARBA" id="ARBA00004141"/>
    </source>
</evidence>
<evidence type="ECO:0000256" key="2">
    <source>
        <dbReference type="ARBA" id="ARBA00022692"/>
    </source>
</evidence>
<feature type="transmembrane region" description="Helical" evidence="5">
    <location>
        <begin position="68"/>
        <end position="84"/>
    </location>
</feature>
<dbReference type="Pfam" id="PF04932">
    <property type="entry name" value="Wzy_C"/>
    <property type="match status" value="1"/>
</dbReference>
<feature type="transmembrane region" description="Helical" evidence="5">
    <location>
        <begin position="228"/>
        <end position="251"/>
    </location>
</feature>
<comment type="subcellular location">
    <subcellularLocation>
        <location evidence="1">Membrane</location>
        <topology evidence="1">Multi-pass membrane protein</topology>
    </subcellularLocation>
</comment>
<evidence type="ECO:0000313" key="7">
    <source>
        <dbReference type="EMBL" id="MCV3216499.1"/>
    </source>
</evidence>
<keyword evidence="8" id="KW-1185">Reference proteome</keyword>
<dbReference type="GO" id="GO:0016874">
    <property type="term" value="F:ligase activity"/>
    <property type="evidence" value="ECO:0007669"/>
    <property type="project" value="UniProtKB-KW"/>
</dbReference>
<organism evidence="7 8">
    <name type="scientific">Plectonema radiosum NIES-515</name>
    <dbReference type="NCBI Taxonomy" id="2986073"/>
    <lineage>
        <taxon>Bacteria</taxon>
        <taxon>Bacillati</taxon>
        <taxon>Cyanobacteriota</taxon>
        <taxon>Cyanophyceae</taxon>
        <taxon>Oscillatoriophycideae</taxon>
        <taxon>Oscillatoriales</taxon>
        <taxon>Microcoleaceae</taxon>
        <taxon>Plectonema</taxon>
    </lineage>
</organism>
<dbReference type="InterPro" id="IPR007016">
    <property type="entry name" value="O-antigen_ligase-rel_domated"/>
</dbReference>